<sequence length="974" mass="102611">MGYTKEGWQGGHNSYSRPKMMSYLQRPADGKQYDQDIPTGSAPKSHRRLKRRCYVLAAGGGDQDFVAAGLDHNQNKEDPSEWRFTPAPVPFTTNSGASQQSSHSYHPNAQTPFSMNPGASQKSSWSFDPSAQPFQSNFQSTYGHQSAQSVLRPTNVALSFGYHPTQSNVAPAFAYQPSSTHFDYSPQAFQNRNTTSFPANPSSSYNNADNHKTSGPKPFDYSQYWNTKRTKPQHLNKAKSQSNGQGLAPSSQKEATFNFSIAAHTQEKAVSPPPSQFSQPSLLGNRPPPPLGHLGQAGPQGNQPNNPPPQPPGHYGQPGPQGNQPNHPPPPPPGHLGKSGCQQSNNPPPLPSGPFGHSGCQGNQPNNPLPPPPRIFGQSASPEYQPKKPFNQCGIQPHQSCAPRGTPPSGQSATQVNQTFGNFSFGQSAQINPPRPQIDRLNQSGSHGNPPTSQISLASHQFGQPDIRQQLPPNPFGQTSFPTTTPNTATAFWPTSVEPTTNNPFGSEVPSNSNPTPTQSALPHFTSGPKVNFSTPAHQSSSGTASKSDLQRTSEAYDNIPSPPTSPPLVTPAWGDLQIDDLCQAISRFQIPRPVAPIPQKKEHSEAKQVHFTDKGSFLSAAPDILAKFLGNHGCKKDAPIIDPQLMSGSSIPSHSTHAPPSTPAPPPITFKSPAPTTAQLARASQSAPAAAGSTSVSAGFEPTTGSHAEPPTRNSHTATTAPHFKPAPPALHHSQAAAPASHFQAAPPAPGFHAKRPAPNSHAALIDSKPAPAAHHSQAATPASHPQAAPPAPGSHAKPPAPNSHAALIDSKPAPAAHHSQAAAPASHPQAVPPAPGSHAKPPVRDFHAGPPARDSYAKSESPAPASHAKSPGRDSNAELPARDSYAKSESPARASHAKSPGRDSDAEPPAGDSQASSFPPLKKTTPDPILVLSSPVDNLFTTPPEMKQPLHRDGTPDIPSSPSTPKQRHVGA</sequence>
<feature type="compositionally biased region" description="Polar residues" evidence="1">
    <location>
        <begin position="440"/>
        <end position="462"/>
    </location>
</feature>
<gene>
    <name evidence="2" type="ORF">PCASD_13738</name>
</gene>
<feature type="compositionally biased region" description="Polar residues" evidence="1">
    <location>
        <begin position="238"/>
        <end position="253"/>
    </location>
</feature>
<protein>
    <submittedName>
        <fullName evidence="2">Uncharacterized protein</fullName>
    </submittedName>
</protein>
<feature type="region of interest" description="Disordered" evidence="1">
    <location>
        <begin position="1"/>
        <end position="48"/>
    </location>
</feature>
<feature type="compositionally biased region" description="Basic and acidic residues" evidence="1">
    <location>
        <begin position="873"/>
        <end position="888"/>
    </location>
</feature>
<dbReference type="AlphaFoldDB" id="A0A2N5TB23"/>
<reference evidence="2 3" key="1">
    <citation type="submission" date="2017-11" db="EMBL/GenBank/DDBJ databases">
        <title>De novo assembly and phasing of dikaryotic genomes from two isolates of Puccinia coronata f. sp. avenae, the causal agent of oat crown rust.</title>
        <authorList>
            <person name="Miller M.E."/>
            <person name="Zhang Y."/>
            <person name="Omidvar V."/>
            <person name="Sperschneider J."/>
            <person name="Schwessinger B."/>
            <person name="Raley C."/>
            <person name="Palmer J.M."/>
            <person name="Garnica D."/>
            <person name="Upadhyaya N."/>
            <person name="Rathjen J."/>
            <person name="Taylor J.M."/>
            <person name="Park R.F."/>
            <person name="Dodds P.N."/>
            <person name="Hirsch C.D."/>
            <person name="Kianian S.F."/>
            <person name="Figueroa M."/>
        </authorList>
    </citation>
    <scope>NUCLEOTIDE SEQUENCE [LARGE SCALE GENOMIC DNA]</scope>
    <source>
        <strain evidence="2">12SD80</strain>
    </source>
</reference>
<proteinExistence type="predicted"/>
<feature type="compositionally biased region" description="Low complexity" evidence="1">
    <location>
        <begin position="313"/>
        <end position="325"/>
    </location>
</feature>
<organism evidence="2 3">
    <name type="scientific">Puccinia coronata f. sp. avenae</name>
    <dbReference type="NCBI Taxonomy" id="200324"/>
    <lineage>
        <taxon>Eukaryota</taxon>
        <taxon>Fungi</taxon>
        <taxon>Dikarya</taxon>
        <taxon>Basidiomycota</taxon>
        <taxon>Pucciniomycotina</taxon>
        <taxon>Pucciniomycetes</taxon>
        <taxon>Pucciniales</taxon>
        <taxon>Pucciniaceae</taxon>
        <taxon>Puccinia</taxon>
    </lineage>
</organism>
<accession>A0A2N5TB23</accession>
<feature type="compositionally biased region" description="Low complexity" evidence="1">
    <location>
        <begin position="731"/>
        <end position="747"/>
    </location>
</feature>
<evidence type="ECO:0000313" key="3">
    <source>
        <dbReference type="Proteomes" id="UP000235392"/>
    </source>
</evidence>
<feature type="compositionally biased region" description="Polar residues" evidence="1">
    <location>
        <begin position="497"/>
        <end position="521"/>
    </location>
</feature>
<feature type="compositionally biased region" description="Low complexity" evidence="1">
    <location>
        <begin position="479"/>
        <end position="495"/>
    </location>
</feature>
<feature type="region of interest" description="Disordered" evidence="1">
    <location>
        <begin position="266"/>
        <end position="571"/>
    </location>
</feature>
<feature type="compositionally biased region" description="Low complexity" evidence="1">
    <location>
        <begin position="814"/>
        <end position="831"/>
    </location>
</feature>
<feature type="compositionally biased region" description="Polar residues" evidence="1">
    <location>
        <begin position="91"/>
        <end position="149"/>
    </location>
</feature>
<feature type="region of interest" description="Disordered" evidence="1">
    <location>
        <begin position="641"/>
        <end position="974"/>
    </location>
</feature>
<name>A0A2N5TB23_9BASI</name>
<dbReference type="Proteomes" id="UP000235392">
    <property type="component" value="Unassembled WGS sequence"/>
</dbReference>
<feature type="region of interest" description="Disordered" evidence="1">
    <location>
        <begin position="72"/>
        <end position="149"/>
    </location>
</feature>
<dbReference type="EMBL" id="PGCI01000655">
    <property type="protein sequence ID" value="PLW22707.1"/>
    <property type="molecule type" value="Genomic_DNA"/>
</dbReference>
<feature type="compositionally biased region" description="Polar residues" evidence="1">
    <location>
        <begin position="532"/>
        <end position="556"/>
    </location>
</feature>
<feature type="compositionally biased region" description="Low complexity" evidence="1">
    <location>
        <begin position="679"/>
        <end position="696"/>
    </location>
</feature>
<evidence type="ECO:0000313" key="2">
    <source>
        <dbReference type="EMBL" id="PLW22707.1"/>
    </source>
</evidence>
<comment type="caution">
    <text evidence="2">The sequence shown here is derived from an EMBL/GenBank/DDBJ whole genome shotgun (WGS) entry which is preliminary data.</text>
</comment>
<feature type="compositionally biased region" description="Pro residues" evidence="1">
    <location>
        <begin position="561"/>
        <end position="570"/>
    </location>
</feature>
<feature type="compositionally biased region" description="Low complexity" evidence="1">
    <location>
        <begin position="779"/>
        <end position="788"/>
    </location>
</feature>
<feature type="compositionally biased region" description="Polar residues" evidence="1">
    <location>
        <begin position="184"/>
        <end position="208"/>
    </location>
</feature>
<feature type="compositionally biased region" description="Basic residues" evidence="1">
    <location>
        <begin position="228"/>
        <end position="237"/>
    </location>
</feature>
<feature type="region of interest" description="Disordered" evidence="1">
    <location>
        <begin position="184"/>
        <end position="253"/>
    </location>
</feature>
<feature type="compositionally biased region" description="Low complexity" evidence="1">
    <location>
        <begin position="650"/>
        <end position="660"/>
    </location>
</feature>
<evidence type="ECO:0000256" key="1">
    <source>
        <dbReference type="SAM" id="MobiDB-lite"/>
    </source>
</evidence>
<feature type="compositionally biased region" description="Polar residues" evidence="1">
    <location>
        <begin position="408"/>
        <end position="431"/>
    </location>
</feature>